<sequence>MQRSLLTLLLPLFLCTSVRAQLPGEWFAILDAMGTELPLGIQLDEQDGAITGSLVSPGQSEARFDFTTSSFDGQRLQFTLNDLGASFSGVLDGKELRGVFNQARVDFPLTFYRYRPQGYPVSDGPVTITQRSQQPTDFPYEREAVTFPGGAAGVTLAGELTLPTKGKPRAAIILVSGSGPQDRNSYLGSQINHSPFLVLSDYLTREGYAVLRYDDRGVGESTGDHNGATTRDFGADAGAAVDYLKQRKDFRKIAIGMAGHSEGGLIAPIVAAENEDLDFVILLAAPGVPIDSLMLEQRRQVGTATGMPAQLIARDEPGLRSAYTFIKESPALDQDRYVDGLYALFEKRMDNLPTALRNSIKDPRAFNAQYVVPLSNPWLRSFLAMDPTPYLEKLTIPTLAINGLKDTQVAAESNLNGISIAMAKNGNKDATVLPLPGLNHLFQPADTGAPNEYGTIETTFDPLALEMIGNWLNERF</sequence>
<dbReference type="RefSeq" id="WP_168039823.1">
    <property type="nucleotide sequence ID" value="NZ_JAATJH010000008.1"/>
</dbReference>
<name>A0ABX0XH60_9BACT</name>
<keyword evidence="5" id="KW-1185">Reference proteome</keyword>
<evidence type="ECO:0000256" key="2">
    <source>
        <dbReference type="SAM" id="SignalP"/>
    </source>
</evidence>
<dbReference type="InterPro" id="IPR029058">
    <property type="entry name" value="AB_hydrolase_fold"/>
</dbReference>
<dbReference type="PANTHER" id="PTHR43265:SF1">
    <property type="entry name" value="ESTERASE ESTD"/>
    <property type="match status" value="1"/>
</dbReference>
<protein>
    <recommendedName>
        <fullName evidence="3">Serine aminopeptidase S33 domain-containing protein</fullName>
    </recommendedName>
</protein>
<comment type="caution">
    <text evidence="4">The sequence shown here is derived from an EMBL/GenBank/DDBJ whole genome shotgun (WGS) entry which is preliminary data.</text>
</comment>
<dbReference type="InterPro" id="IPR053145">
    <property type="entry name" value="AB_hydrolase_Est10"/>
</dbReference>
<dbReference type="Proteomes" id="UP000770785">
    <property type="component" value="Unassembled WGS sequence"/>
</dbReference>
<feature type="domain" description="Serine aminopeptidase S33" evidence="3">
    <location>
        <begin position="199"/>
        <end position="293"/>
    </location>
</feature>
<evidence type="ECO:0000313" key="4">
    <source>
        <dbReference type="EMBL" id="NJC28113.1"/>
    </source>
</evidence>
<organism evidence="4 5">
    <name type="scientific">Neolewinella antarctica</name>
    <dbReference type="NCBI Taxonomy" id="442734"/>
    <lineage>
        <taxon>Bacteria</taxon>
        <taxon>Pseudomonadati</taxon>
        <taxon>Bacteroidota</taxon>
        <taxon>Saprospiria</taxon>
        <taxon>Saprospirales</taxon>
        <taxon>Lewinellaceae</taxon>
        <taxon>Neolewinella</taxon>
    </lineage>
</organism>
<evidence type="ECO:0000313" key="5">
    <source>
        <dbReference type="Proteomes" id="UP000770785"/>
    </source>
</evidence>
<gene>
    <name evidence="4" type="ORF">GGR27_003632</name>
</gene>
<dbReference type="Gene3D" id="3.40.50.1820">
    <property type="entry name" value="alpha/beta hydrolase"/>
    <property type="match status" value="1"/>
</dbReference>
<reference evidence="4 5" key="1">
    <citation type="submission" date="2020-03" db="EMBL/GenBank/DDBJ databases">
        <title>Genomic Encyclopedia of Type Strains, Phase IV (KMG-IV): sequencing the most valuable type-strain genomes for metagenomic binning, comparative biology and taxonomic classification.</title>
        <authorList>
            <person name="Goeker M."/>
        </authorList>
    </citation>
    <scope>NUCLEOTIDE SEQUENCE [LARGE SCALE GENOMIC DNA]</scope>
    <source>
        <strain evidence="4 5">DSM 105096</strain>
    </source>
</reference>
<dbReference type="InterPro" id="IPR002471">
    <property type="entry name" value="Pept_S9_AS"/>
</dbReference>
<feature type="chain" id="PRO_5047150626" description="Serine aminopeptidase S33 domain-containing protein" evidence="2">
    <location>
        <begin position="21"/>
        <end position="476"/>
    </location>
</feature>
<evidence type="ECO:0000256" key="1">
    <source>
        <dbReference type="ARBA" id="ARBA00022801"/>
    </source>
</evidence>
<dbReference type="InterPro" id="IPR022742">
    <property type="entry name" value="Hydrolase_4"/>
</dbReference>
<dbReference type="PROSITE" id="PS00708">
    <property type="entry name" value="PRO_ENDOPEP_SER"/>
    <property type="match status" value="1"/>
</dbReference>
<proteinExistence type="predicted"/>
<feature type="signal peptide" evidence="2">
    <location>
        <begin position="1"/>
        <end position="20"/>
    </location>
</feature>
<accession>A0ABX0XH60</accession>
<dbReference type="EMBL" id="JAATJH010000008">
    <property type="protein sequence ID" value="NJC28113.1"/>
    <property type="molecule type" value="Genomic_DNA"/>
</dbReference>
<dbReference type="SUPFAM" id="SSF53474">
    <property type="entry name" value="alpha/beta-Hydrolases"/>
    <property type="match status" value="1"/>
</dbReference>
<keyword evidence="1" id="KW-0378">Hydrolase</keyword>
<dbReference type="PANTHER" id="PTHR43265">
    <property type="entry name" value="ESTERASE ESTD"/>
    <property type="match status" value="1"/>
</dbReference>
<evidence type="ECO:0000259" key="3">
    <source>
        <dbReference type="Pfam" id="PF12146"/>
    </source>
</evidence>
<dbReference type="Pfam" id="PF12146">
    <property type="entry name" value="Hydrolase_4"/>
    <property type="match status" value="1"/>
</dbReference>
<keyword evidence="2" id="KW-0732">Signal</keyword>